<dbReference type="Proteomes" id="UP000634136">
    <property type="component" value="Unassembled WGS sequence"/>
</dbReference>
<dbReference type="EMBL" id="JAAIUW010000013">
    <property type="protein sequence ID" value="KAF7802096.1"/>
    <property type="molecule type" value="Genomic_DNA"/>
</dbReference>
<protein>
    <submittedName>
        <fullName evidence="1">tRNA ligase 1 isoform X3</fullName>
    </submittedName>
</protein>
<reference evidence="1" key="1">
    <citation type="submission" date="2020-09" db="EMBL/GenBank/DDBJ databases">
        <title>Genome-Enabled Discovery of Anthraquinone Biosynthesis in Senna tora.</title>
        <authorList>
            <person name="Kang S.-H."/>
            <person name="Pandey R.P."/>
            <person name="Lee C.-M."/>
            <person name="Sim J.-S."/>
            <person name="Jeong J.-T."/>
            <person name="Choi B.-S."/>
            <person name="Jung M."/>
            <person name="Ginzburg D."/>
            <person name="Zhao K."/>
            <person name="Won S.Y."/>
            <person name="Oh T.-J."/>
            <person name="Yu Y."/>
            <person name="Kim N.-H."/>
            <person name="Lee O.R."/>
            <person name="Lee T.-H."/>
            <person name="Bashyal P."/>
            <person name="Kim T.-S."/>
            <person name="Lee W.-H."/>
            <person name="Kawkins C."/>
            <person name="Kim C.-K."/>
            <person name="Kim J.S."/>
            <person name="Ahn B.O."/>
            <person name="Rhee S.Y."/>
            <person name="Sohng J.K."/>
        </authorList>
    </citation>
    <scope>NUCLEOTIDE SEQUENCE</scope>
    <source>
        <tissue evidence="1">Leaf</tissue>
    </source>
</reference>
<proteinExistence type="predicted"/>
<dbReference type="GO" id="GO:0016874">
    <property type="term" value="F:ligase activity"/>
    <property type="evidence" value="ECO:0007669"/>
    <property type="project" value="UniProtKB-KW"/>
</dbReference>
<organism evidence="1 2">
    <name type="scientific">Senna tora</name>
    <dbReference type="NCBI Taxonomy" id="362788"/>
    <lineage>
        <taxon>Eukaryota</taxon>
        <taxon>Viridiplantae</taxon>
        <taxon>Streptophyta</taxon>
        <taxon>Embryophyta</taxon>
        <taxon>Tracheophyta</taxon>
        <taxon>Spermatophyta</taxon>
        <taxon>Magnoliopsida</taxon>
        <taxon>eudicotyledons</taxon>
        <taxon>Gunneridae</taxon>
        <taxon>Pentapetalae</taxon>
        <taxon>rosids</taxon>
        <taxon>fabids</taxon>
        <taxon>Fabales</taxon>
        <taxon>Fabaceae</taxon>
        <taxon>Caesalpinioideae</taxon>
        <taxon>Cassia clade</taxon>
        <taxon>Senna</taxon>
    </lineage>
</organism>
<evidence type="ECO:0000313" key="2">
    <source>
        <dbReference type="Proteomes" id="UP000634136"/>
    </source>
</evidence>
<name>A0A834SEQ9_9FABA</name>
<gene>
    <name evidence="1" type="ORF">G2W53_041207</name>
</gene>
<keyword evidence="1" id="KW-0436">Ligase</keyword>
<comment type="caution">
    <text evidence="1">The sequence shown here is derived from an EMBL/GenBank/DDBJ whole genome shotgun (WGS) entry which is preliminary data.</text>
</comment>
<evidence type="ECO:0000313" key="1">
    <source>
        <dbReference type="EMBL" id="KAF7802096.1"/>
    </source>
</evidence>
<keyword evidence="2" id="KW-1185">Reference proteome</keyword>
<sequence length="74" mass="8217">MVDVVVENSFLFMGLFCKRIPQNQDLVGSVGTLVRTEDFIAIVGEGMDEEGDLEAEKKIASPRHTFSVTDTVRK</sequence>
<dbReference type="AlphaFoldDB" id="A0A834SEQ9"/>
<accession>A0A834SEQ9</accession>